<dbReference type="PANTHER" id="PTHR43081:SF1">
    <property type="entry name" value="ADENYLATE CYCLASE, TERMINAL-DIFFERENTIATION SPECIFIC"/>
    <property type="match status" value="1"/>
</dbReference>
<dbReference type="SUPFAM" id="SSF55073">
    <property type="entry name" value="Nucleotide cyclase"/>
    <property type="match status" value="1"/>
</dbReference>
<dbReference type="GO" id="GO:0035556">
    <property type="term" value="P:intracellular signal transduction"/>
    <property type="evidence" value="ECO:0007669"/>
    <property type="project" value="InterPro"/>
</dbReference>
<dbReference type="Gene3D" id="3.30.70.1230">
    <property type="entry name" value="Nucleotide cyclase"/>
    <property type="match status" value="1"/>
</dbReference>
<dbReference type="PROSITE" id="PS50125">
    <property type="entry name" value="GUANYLATE_CYCLASE_2"/>
    <property type="match status" value="1"/>
</dbReference>
<keyword evidence="1" id="KW-0812">Transmembrane</keyword>
<gene>
    <name evidence="3" type="ORF">SAMN05216290_0398</name>
</gene>
<dbReference type="CDD" id="cd07302">
    <property type="entry name" value="CHD"/>
    <property type="match status" value="1"/>
</dbReference>
<dbReference type="GeneID" id="99985160"/>
<protein>
    <submittedName>
        <fullName evidence="3">Adenylate cyclase, class 3</fullName>
    </submittedName>
</protein>
<keyword evidence="1" id="KW-0472">Membrane</keyword>
<evidence type="ECO:0000313" key="4">
    <source>
        <dbReference type="Proteomes" id="UP000199437"/>
    </source>
</evidence>
<feature type="domain" description="Guanylate cyclase" evidence="2">
    <location>
        <begin position="186"/>
        <end position="315"/>
    </location>
</feature>
<dbReference type="InterPro" id="IPR029787">
    <property type="entry name" value="Nucleotide_cyclase"/>
</dbReference>
<feature type="transmembrane region" description="Helical" evidence="1">
    <location>
        <begin position="12"/>
        <end position="33"/>
    </location>
</feature>
<dbReference type="PANTHER" id="PTHR43081">
    <property type="entry name" value="ADENYLATE CYCLASE, TERMINAL-DIFFERENTIATION SPECIFIC-RELATED"/>
    <property type="match status" value="1"/>
</dbReference>
<dbReference type="EMBL" id="FOIR01000001">
    <property type="protein sequence ID" value="SEV87681.1"/>
    <property type="molecule type" value="Genomic_DNA"/>
</dbReference>
<dbReference type="RefSeq" id="WP_222843594.1">
    <property type="nucleotide sequence ID" value="NZ_FOIR01000001.1"/>
</dbReference>
<dbReference type="InterPro" id="IPR001054">
    <property type="entry name" value="A/G_cyclase"/>
</dbReference>
<reference evidence="4" key="1">
    <citation type="submission" date="2016-10" db="EMBL/GenBank/DDBJ databases">
        <authorList>
            <person name="Varghese N."/>
            <person name="Submissions S."/>
        </authorList>
    </citation>
    <scope>NUCLEOTIDE SEQUENCE [LARGE SCALE GENOMIC DNA]</scope>
    <source>
        <strain evidence="4">CGMCC 1.12402</strain>
    </source>
</reference>
<sequence>MFSFYSPKAKRNIARIIPFAIIWVVMGWIILYLEHVASINGVVDDETAIHLNFPVVLFATVSVALIGLLVGVMEVVWLEKVFRKRSFAQKLFYKFGLYALTMLVIISIAYPIAASIELKTGLFSQAVQEKFFGFMLSPVFWSTMVGMGTSLFLCLFYAGISENLGHKVMLNFFTGKYHSPKEEERIFMFLDLKASTTIAEKLGHVRYFNFLQEYYDNLSDAIIAHQGEVYQYIGDEIVVSWRNELGLKSNNCIECFFAMKRDLQKRWPFYEAQYGFKPSFKAAMHFGRVTTGEIGALKKEIFYTGDVLNTTARIQGLCNEYGEELLISEALQAQLSLDTKYQTKSHGTAVLKGKASSLEIVGVRKS</sequence>
<dbReference type="GO" id="GO:0004016">
    <property type="term" value="F:adenylate cyclase activity"/>
    <property type="evidence" value="ECO:0007669"/>
    <property type="project" value="UniProtKB-ARBA"/>
</dbReference>
<organism evidence="3 4">
    <name type="scientific">Roseivirga pacifica</name>
    <dbReference type="NCBI Taxonomy" id="1267423"/>
    <lineage>
        <taxon>Bacteria</taxon>
        <taxon>Pseudomonadati</taxon>
        <taxon>Bacteroidota</taxon>
        <taxon>Cytophagia</taxon>
        <taxon>Cytophagales</taxon>
        <taxon>Roseivirgaceae</taxon>
        <taxon>Roseivirga</taxon>
    </lineage>
</organism>
<feature type="transmembrane region" description="Helical" evidence="1">
    <location>
        <begin position="91"/>
        <end position="113"/>
    </location>
</feature>
<dbReference type="STRING" id="1267423.SAMN05216290_0398"/>
<feature type="transmembrane region" description="Helical" evidence="1">
    <location>
        <begin position="139"/>
        <end position="160"/>
    </location>
</feature>
<keyword evidence="4" id="KW-1185">Reference proteome</keyword>
<dbReference type="GO" id="GO:0009190">
    <property type="term" value="P:cyclic nucleotide biosynthetic process"/>
    <property type="evidence" value="ECO:0007669"/>
    <property type="project" value="InterPro"/>
</dbReference>
<evidence type="ECO:0000259" key="2">
    <source>
        <dbReference type="PROSITE" id="PS50125"/>
    </source>
</evidence>
<feature type="transmembrane region" description="Helical" evidence="1">
    <location>
        <begin position="53"/>
        <end position="79"/>
    </location>
</feature>
<evidence type="ECO:0000313" key="3">
    <source>
        <dbReference type="EMBL" id="SEV87681.1"/>
    </source>
</evidence>
<proteinExistence type="predicted"/>
<name>A0A1I0MJF3_9BACT</name>
<dbReference type="Pfam" id="PF00211">
    <property type="entry name" value="Guanylate_cyc"/>
    <property type="match status" value="1"/>
</dbReference>
<evidence type="ECO:0000256" key="1">
    <source>
        <dbReference type="SAM" id="Phobius"/>
    </source>
</evidence>
<accession>A0A1I0MJF3</accession>
<keyword evidence="1" id="KW-1133">Transmembrane helix</keyword>
<dbReference type="Proteomes" id="UP000199437">
    <property type="component" value="Unassembled WGS sequence"/>
</dbReference>
<dbReference type="AlphaFoldDB" id="A0A1I0MJF3"/>
<dbReference type="InterPro" id="IPR050697">
    <property type="entry name" value="Adenylyl/Guanylyl_Cyclase_3/4"/>
</dbReference>